<dbReference type="NCBIfam" id="TIGR01549">
    <property type="entry name" value="HAD-SF-IA-v1"/>
    <property type="match status" value="1"/>
</dbReference>
<protein>
    <submittedName>
        <fullName evidence="1">HAD-IA family hydrolase</fullName>
    </submittedName>
</protein>
<comment type="caution">
    <text evidence="1">The sequence shown here is derived from an EMBL/GenBank/DDBJ whole genome shotgun (WGS) entry which is preliminary data.</text>
</comment>
<evidence type="ECO:0000313" key="2">
    <source>
        <dbReference type="Proteomes" id="UP001596266"/>
    </source>
</evidence>
<dbReference type="SFLD" id="SFLDG01129">
    <property type="entry name" value="C1.5:_HAD__Beta-PGM__Phosphata"/>
    <property type="match status" value="1"/>
</dbReference>
<dbReference type="SUPFAM" id="SSF56784">
    <property type="entry name" value="HAD-like"/>
    <property type="match status" value="1"/>
</dbReference>
<dbReference type="SFLD" id="SFLDS00003">
    <property type="entry name" value="Haloacid_Dehalogenase"/>
    <property type="match status" value="1"/>
</dbReference>
<accession>A0ABW1X3I1</accession>
<dbReference type="InterPro" id="IPR036412">
    <property type="entry name" value="HAD-like_sf"/>
</dbReference>
<dbReference type="InterPro" id="IPR041492">
    <property type="entry name" value="HAD_2"/>
</dbReference>
<dbReference type="PANTHER" id="PTHR43434:SF1">
    <property type="entry name" value="PHOSPHOGLYCOLATE PHOSPHATASE"/>
    <property type="match status" value="1"/>
</dbReference>
<dbReference type="NCBIfam" id="TIGR01509">
    <property type="entry name" value="HAD-SF-IA-v3"/>
    <property type="match status" value="1"/>
</dbReference>
<dbReference type="Pfam" id="PF13419">
    <property type="entry name" value="HAD_2"/>
    <property type="match status" value="1"/>
</dbReference>
<dbReference type="PANTHER" id="PTHR43434">
    <property type="entry name" value="PHOSPHOGLYCOLATE PHOSPHATASE"/>
    <property type="match status" value="1"/>
</dbReference>
<dbReference type="Proteomes" id="UP001596266">
    <property type="component" value="Unassembled WGS sequence"/>
</dbReference>
<name>A0ABW1X3I1_9ACTN</name>
<keyword evidence="1" id="KW-0378">Hydrolase</keyword>
<dbReference type="Gene3D" id="1.10.150.240">
    <property type="entry name" value="Putative phosphatase, domain 2"/>
    <property type="match status" value="1"/>
</dbReference>
<keyword evidence="2" id="KW-1185">Reference proteome</keyword>
<dbReference type="EMBL" id="JBHSUA010000024">
    <property type="protein sequence ID" value="MFC6397865.1"/>
    <property type="molecule type" value="Genomic_DNA"/>
</dbReference>
<dbReference type="InterPro" id="IPR023214">
    <property type="entry name" value="HAD_sf"/>
</dbReference>
<proteinExistence type="predicted"/>
<dbReference type="Gene3D" id="3.40.50.1000">
    <property type="entry name" value="HAD superfamily/HAD-like"/>
    <property type="match status" value="1"/>
</dbReference>
<dbReference type="InterPro" id="IPR006439">
    <property type="entry name" value="HAD-SF_hydro_IA"/>
</dbReference>
<dbReference type="InterPro" id="IPR023198">
    <property type="entry name" value="PGP-like_dom2"/>
</dbReference>
<sequence>MTPRWQTVLFDLDGTLCDTIGLIIASYQHSLREVLGYEEDEQVIRGWIGKTLADTFSAHEQAALLESTYVKYNLANLARLQRSYEGVRELVAELDAAGVRCGIVTSKRTATAHLSLEAAGLDAMIEVLGAMEDSTHHKPHPEPLLNALAKLGSTGEGVVYVGDATVDLLAASAAGLAGVGVLWGAGVRADLEVLPHEAICATVSELREALFVTSEGVVSADAAENRT</sequence>
<dbReference type="RefSeq" id="WP_343887010.1">
    <property type="nucleotide sequence ID" value="NZ_BAAAKI010000025.1"/>
</dbReference>
<organism evidence="1 2">
    <name type="scientific">Luteococcus sanguinis</name>
    <dbReference type="NCBI Taxonomy" id="174038"/>
    <lineage>
        <taxon>Bacteria</taxon>
        <taxon>Bacillati</taxon>
        <taxon>Actinomycetota</taxon>
        <taxon>Actinomycetes</taxon>
        <taxon>Propionibacteriales</taxon>
        <taxon>Propionibacteriaceae</taxon>
        <taxon>Luteococcus</taxon>
    </lineage>
</organism>
<dbReference type="GO" id="GO:0016787">
    <property type="term" value="F:hydrolase activity"/>
    <property type="evidence" value="ECO:0007669"/>
    <property type="project" value="UniProtKB-KW"/>
</dbReference>
<dbReference type="InterPro" id="IPR050155">
    <property type="entry name" value="HAD-like_hydrolase_sf"/>
</dbReference>
<evidence type="ECO:0000313" key="1">
    <source>
        <dbReference type="EMBL" id="MFC6397865.1"/>
    </source>
</evidence>
<gene>
    <name evidence="1" type="ORF">ACFP57_12860</name>
</gene>
<reference evidence="2" key="1">
    <citation type="journal article" date="2019" name="Int. J. Syst. Evol. Microbiol.">
        <title>The Global Catalogue of Microorganisms (GCM) 10K type strain sequencing project: providing services to taxonomists for standard genome sequencing and annotation.</title>
        <authorList>
            <consortium name="The Broad Institute Genomics Platform"/>
            <consortium name="The Broad Institute Genome Sequencing Center for Infectious Disease"/>
            <person name="Wu L."/>
            <person name="Ma J."/>
        </authorList>
    </citation>
    <scope>NUCLEOTIDE SEQUENCE [LARGE SCALE GENOMIC DNA]</scope>
    <source>
        <strain evidence="2">CGMCC 1.15277</strain>
    </source>
</reference>